<dbReference type="CDD" id="cd02440">
    <property type="entry name" value="AdoMet_MTases"/>
    <property type="match status" value="1"/>
</dbReference>
<dbReference type="PANTHER" id="PTHR43861">
    <property type="entry name" value="TRANS-ACONITATE 2-METHYLTRANSFERASE-RELATED"/>
    <property type="match status" value="1"/>
</dbReference>
<accession>A0ABP7EAU8</accession>
<dbReference type="InterPro" id="IPR029063">
    <property type="entry name" value="SAM-dependent_MTases_sf"/>
</dbReference>
<dbReference type="Proteomes" id="UP001500920">
    <property type="component" value="Unassembled WGS sequence"/>
</dbReference>
<evidence type="ECO:0000313" key="4">
    <source>
        <dbReference type="Proteomes" id="UP001500920"/>
    </source>
</evidence>
<dbReference type="GO" id="GO:0032259">
    <property type="term" value="P:methylation"/>
    <property type="evidence" value="ECO:0007669"/>
    <property type="project" value="UniProtKB-KW"/>
</dbReference>
<dbReference type="Gene3D" id="3.40.50.150">
    <property type="entry name" value="Vaccinia Virus protein VP39"/>
    <property type="match status" value="1"/>
</dbReference>
<gene>
    <name evidence="3" type="ORF">GCM10022378_03590</name>
</gene>
<proteinExistence type="predicted"/>
<evidence type="ECO:0000256" key="1">
    <source>
        <dbReference type="ARBA" id="ARBA00022679"/>
    </source>
</evidence>
<organism evidence="3 4">
    <name type="scientific">Salinicoccus jeotgali</name>
    <dbReference type="NCBI Taxonomy" id="381634"/>
    <lineage>
        <taxon>Bacteria</taxon>
        <taxon>Bacillati</taxon>
        <taxon>Bacillota</taxon>
        <taxon>Bacilli</taxon>
        <taxon>Bacillales</taxon>
        <taxon>Staphylococcaceae</taxon>
        <taxon>Salinicoccus</taxon>
    </lineage>
</organism>
<keyword evidence="1" id="KW-0808">Transferase</keyword>
<feature type="domain" description="Methyltransferase" evidence="2">
    <location>
        <begin position="47"/>
        <end position="137"/>
    </location>
</feature>
<dbReference type="RefSeq" id="WP_344700912.1">
    <property type="nucleotide sequence ID" value="NZ_BAABCK010000012.1"/>
</dbReference>
<evidence type="ECO:0000259" key="2">
    <source>
        <dbReference type="Pfam" id="PF13649"/>
    </source>
</evidence>
<evidence type="ECO:0000313" key="3">
    <source>
        <dbReference type="EMBL" id="GAA3716637.1"/>
    </source>
</evidence>
<comment type="caution">
    <text evidence="3">The sequence shown here is derived from an EMBL/GenBank/DDBJ whole genome shotgun (WGS) entry which is preliminary data.</text>
</comment>
<reference evidence="4" key="1">
    <citation type="journal article" date="2019" name="Int. J. Syst. Evol. Microbiol.">
        <title>The Global Catalogue of Microorganisms (GCM) 10K type strain sequencing project: providing services to taxonomists for standard genome sequencing and annotation.</title>
        <authorList>
            <consortium name="The Broad Institute Genomics Platform"/>
            <consortium name="The Broad Institute Genome Sequencing Center for Infectious Disease"/>
            <person name="Wu L."/>
            <person name="Ma J."/>
        </authorList>
    </citation>
    <scope>NUCLEOTIDE SEQUENCE [LARGE SCALE GENOMIC DNA]</scope>
    <source>
        <strain evidence="4">JCM 16981</strain>
    </source>
</reference>
<dbReference type="SUPFAM" id="SSF53335">
    <property type="entry name" value="S-adenosyl-L-methionine-dependent methyltransferases"/>
    <property type="match status" value="1"/>
</dbReference>
<dbReference type="GO" id="GO:0008168">
    <property type="term" value="F:methyltransferase activity"/>
    <property type="evidence" value="ECO:0007669"/>
    <property type="project" value="UniProtKB-KW"/>
</dbReference>
<keyword evidence="3" id="KW-0489">Methyltransferase</keyword>
<dbReference type="InterPro" id="IPR041698">
    <property type="entry name" value="Methyltransf_25"/>
</dbReference>
<dbReference type="Pfam" id="PF13649">
    <property type="entry name" value="Methyltransf_25"/>
    <property type="match status" value="1"/>
</dbReference>
<protein>
    <submittedName>
        <fullName evidence="3">Class I SAM-dependent methyltransferase</fullName>
    </submittedName>
</protein>
<keyword evidence="4" id="KW-1185">Reference proteome</keyword>
<dbReference type="EMBL" id="BAABCK010000012">
    <property type="protein sequence ID" value="GAA3716637.1"/>
    <property type="molecule type" value="Genomic_DNA"/>
</dbReference>
<name>A0ABP7EAU8_9STAP</name>
<sequence>MKTNWAETYYRKQFELMTSKSAYPPSYFFEEEVPVLLEQVGRPFTTVLELGAGRGDIANILARRDREIVTVELVEEICDYAKKHAHQNVQVLCGDFNTIKLQQDFDLILYLDGFGVGNDYDQSFLLQRIFNWLSDDGYALIDIYQPLYWQKIAGQEMYPFGIGNIIRKYDYDETGNRMTDTWWEKGKEKEAITQSLACYSPEQIYTLCKKAGLQIIAYYPSGAMDFETGAFQKIASLDECLSYRIKLKKK</sequence>